<dbReference type="SUPFAM" id="SSF46565">
    <property type="entry name" value="Chaperone J-domain"/>
    <property type="match status" value="1"/>
</dbReference>
<dbReference type="InterPro" id="IPR012942">
    <property type="entry name" value="SRR1-like"/>
</dbReference>
<proteinExistence type="predicted"/>
<dbReference type="PROSITE" id="PS50076">
    <property type="entry name" value="DNAJ_2"/>
    <property type="match status" value="1"/>
</dbReference>
<dbReference type="Proteomes" id="UP001314170">
    <property type="component" value="Unassembled WGS sequence"/>
</dbReference>
<comment type="caution">
    <text evidence="2">The sequence shown here is derived from an EMBL/GenBank/DDBJ whole genome shotgun (WGS) entry which is preliminary data.</text>
</comment>
<accession>A0AAV1RWT8</accession>
<keyword evidence="3" id="KW-1185">Reference proteome</keyword>
<evidence type="ECO:0000313" key="3">
    <source>
        <dbReference type="Proteomes" id="UP001314170"/>
    </source>
</evidence>
<dbReference type="PANTHER" id="PTHR45295:SF3">
    <property type="entry name" value="CHAPERONE DNAJ-DOMAIN SUPERFAMILY PROTEIN"/>
    <property type="match status" value="1"/>
</dbReference>
<dbReference type="PRINTS" id="PR00625">
    <property type="entry name" value="JDOMAIN"/>
</dbReference>
<dbReference type="PANTHER" id="PTHR45295">
    <property type="entry name" value="CHAPERONE PROTEIN DNAJ C76, CHLOROPLASTIC"/>
    <property type="match status" value="1"/>
</dbReference>
<dbReference type="Gene3D" id="3.30.70.20">
    <property type="match status" value="1"/>
</dbReference>
<dbReference type="CDD" id="cd06257">
    <property type="entry name" value="DnaJ"/>
    <property type="match status" value="1"/>
</dbReference>
<dbReference type="EMBL" id="CAWUPB010001160">
    <property type="protein sequence ID" value="CAK7340702.1"/>
    <property type="molecule type" value="Genomic_DNA"/>
</dbReference>
<organism evidence="2 3">
    <name type="scientific">Dovyalis caffra</name>
    <dbReference type="NCBI Taxonomy" id="77055"/>
    <lineage>
        <taxon>Eukaryota</taxon>
        <taxon>Viridiplantae</taxon>
        <taxon>Streptophyta</taxon>
        <taxon>Embryophyta</taxon>
        <taxon>Tracheophyta</taxon>
        <taxon>Spermatophyta</taxon>
        <taxon>Magnoliopsida</taxon>
        <taxon>eudicotyledons</taxon>
        <taxon>Gunneridae</taxon>
        <taxon>Pentapetalae</taxon>
        <taxon>rosids</taxon>
        <taxon>fabids</taxon>
        <taxon>Malpighiales</taxon>
        <taxon>Salicaceae</taxon>
        <taxon>Flacourtieae</taxon>
        <taxon>Dovyalis</taxon>
    </lineage>
</organism>
<dbReference type="InterPro" id="IPR036869">
    <property type="entry name" value="J_dom_sf"/>
</dbReference>
<reference evidence="2 3" key="1">
    <citation type="submission" date="2024-01" db="EMBL/GenBank/DDBJ databases">
        <authorList>
            <person name="Waweru B."/>
        </authorList>
    </citation>
    <scope>NUCLEOTIDE SEQUENCE [LARGE SCALE GENOMIC DNA]</scope>
</reference>
<dbReference type="InterPro" id="IPR001623">
    <property type="entry name" value="DnaJ_domain"/>
</dbReference>
<feature type="domain" description="J" evidence="1">
    <location>
        <begin position="633"/>
        <end position="703"/>
    </location>
</feature>
<gene>
    <name evidence="2" type="ORF">DCAF_LOCUS15788</name>
</gene>
<name>A0AAV1RWT8_9ROSI</name>
<dbReference type="AlphaFoldDB" id="A0AAV1RWT8"/>
<protein>
    <recommendedName>
        <fullName evidence="1">J domain-containing protein</fullName>
    </recommendedName>
</protein>
<dbReference type="Pfam" id="PF00226">
    <property type="entry name" value="DnaJ"/>
    <property type="match status" value="1"/>
</dbReference>
<dbReference type="SMART" id="SM00271">
    <property type="entry name" value="DnaJ"/>
    <property type="match status" value="1"/>
</dbReference>
<evidence type="ECO:0000259" key="1">
    <source>
        <dbReference type="PROSITE" id="PS50076"/>
    </source>
</evidence>
<dbReference type="Gene3D" id="1.10.287.110">
    <property type="entry name" value="DnaJ domain"/>
    <property type="match status" value="1"/>
</dbReference>
<dbReference type="Pfam" id="PF07985">
    <property type="entry name" value="SRR1"/>
    <property type="match status" value="1"/>
</dbReference>
<evidence type="ECO:0000313" key="2">
    <source>
        <dbReference type="EMBL" id="CAK7340702.1"/>
    </source>
</evidence>
<sequence>MSSSSRCSTRNRNRKRMLSTSACLGKKRQSSILDHFQLAGRVTRSRTCSNVSDVLVLGSDVLPLPVNGGKDFCPDVDCGNVENVADALPVRCKEEADIGSDWEERANKVLQQRFGYNSLKGLQKEALAAWVAHQEYCLVLAATGSVVSIYNSVSKNKEMGFAYIKNREAMKGKRTRQDPVTISLLFISTLLSSPRSTMMPVSALSIDEKLDTGAADISLEEEASRLLKEVEESSFYSRFREQIKTSQTFQHNLKRVLGSHSYVVMVIYALGIMDVDYRSQHQLAVALLLKRDFSHWIDEIEVFDPIFSPRDVVVLKKLGCKVLSVDEKCRRQVEKPTLFFMPYPSFHFFSNLMEANLCPFKINQLILLSNNLDNVMKLVRNSDPDKLYAAFTKVTMQTVESIQKYWKEIKVCTNYTNRNTLTISEFSWYFFDVKHNIDMKSLIPGFSRNVRLEMGRQLDKMKNSDGFAECERVLEPIIKSNVSYQNQKVLMRPLYKYRKFPYPPPAKWVKLSRSGKGNDEGGHAGYGGIFYSETEKSIATFNGSLGQMNATAASIEAIKHGFRCLQFDRENINCVIHHVYEEANLPAIVLAKEGSKNDVHGRESTKPSEGFEMFGSKWNLEDEVLGFPLSTSSAYTVLGVDSGCSTAAIKAAFRAKVKQFHPDVNKDGKVSDVMIRRIIQAYEILSNYSRSEIIERECLDPFEEPECEAFDIFVNEFLCIGKGCPSSCVQRAPHAFTHASSTGTARATSQGHGEDYQVQLAVGQCPRSCIHYVTPSQRIILEELLDSILDVPYDCSAEADLLYSLIVKASTVVPTLYVQILCSAYDSKHNSEVQSLQ</sequence>